<reference evidence="1" key="1">
    <citation type="submission" date="2013-12" db="EMBL/GenBank/DDBJ databases">
        <title>The Genome Sequence of Aphanomyces astaci APO3.</title>
        <authorList>
            <consortium name="The Broad Institute Genomics Platform"/>
            <person name="Russ C."/>
            <person name="Tyler B."/>
            <person name="van West P."/>
            <person name="Dieguez-Uribeondo J."/>
            <person name="Young S.K."/>
            <person name="Zeng Q."/>
            <person name="Gargeya S."/>
            <person name="Fitzgerald M."/>
            <person name="Abouelleil A."/>
            <person name="Alvarado L."/>
            <person name="Chapman S.B."/>
            <person name="Gainer-Dewar J."/>
            <person name="Goldberg J."/>
            <person name="Griggs A."/>
            <person name="Gujja S."/>
            <person name="Hansen M."/>
            <person name="Howarth C."/>
            <person name="Imamovic A."/>
            <person name="Ireland A."/>
            <person name="Larimer J."/>
            <person name="McCowan C."/>
            <person name="Murphy C."/>
            <person name="Pearson M."/>
            <person name="Poon T.W."/>
            <person name="Priest M."/>
            <person name="Roberts A."/>
            <person name="Saif S."/>
            <person name="Shea T."/>
            <person name="Sykes S."/>
            <person name="Wortman J."/>
            <person name="Nusbaum C."/>
            <person name="Birren B."/>
        </authorList>
    </citation>
    <scope>NUCLEOTIDE SEQUENCE [LARGE SCALE GENOMIC DNA]</scope>
    <source>
        <strain evidence="1">APO3</strain>
    </source>
</reference>
<dbReference type="EMBL" id="KI913123">
    <property type="protein sequence ID" value="ETV82021.1"/>
    <property type="molecule type" value="Genomic_DNA"/>
</dbReference>
<proteinExistence type="predicted"/>
<organism evidence="1">
    <name type="scientific">Aphanomyces astaci</name>
    <name type="common">Crayfish plague agent</name>
    <dbReference type="NCBI Taxonomy" id="112090"/>
    <lineage>
        <taxon>Eukaryota</taxon>
        <taxon>Sar</taxon>
        <taxon>Stramenopiles</taxon>
        <taxon>Oomycota</taxon>
        <taxon>Saprolegniomycetes</taxon>
        <taxon>Saprolegniales</taxon>
        <taxon>Verrucalvaceae</taxon>
        <taxon>Aphanomyces</taxon>
    </lineage>
</organism>
<name>W4GRQ8_APHAT</name>
<gene>
    <name evidence="1" type="ORF">H257_05546</name>
</gene>
<protein>
    <submittedName>
        <fullName evidence="1">Uncharacterized protein</fullName>
    </submittedName>
</protein>
<dbReference type="RefSeq" id="XP_009828758.1">
    <property type="nucleotide sequence ID" value="XM_009830456.1"/>
</dbReference>
<sequence length="191" mass="22672">MGIARHTIRSWQHQRFELLAYDGNKKCNKLVPGGLYEEFPYLSDLVEFINRVRDNERALTTTHMITWIKLNQRDWLFNYLSTKKPYAAYSSLLKLLQCFCKRHGFTRQRPTRNKLKQLCWPFPVFHACRTRRRFVPSMRASPPHRGCASRIRAYDDAKIVSFRITYCYVELHYSILVEIKRTANIVVTPLA</sequence>
<dbReference type="AlphaFoldDB" id="W4GRQ8"/>
<dbReference type="GeneID" id="20807542"/>
<dbReference type="VEuPathDB" id="FungiDB:H257_05546"/>
<evidence type="ECO:0000313" key="1">
    <source>
        <dbReference type="EMBL" id="ETV82021.1"/>
    </source>
</evidence>
<accession>W4GRQ8</accession>